<accession>A0A8J6KQS8</accession>
<evidence type="ECO:0000256" key="1">
    <source>
        <dbReference type="SAM" id="MobiDB-lite"/>
    </source>
</evidence>
<comment type="caution">
    <text evidence="3">The sequence shown here is derived from an EMBL/GenBank/DDBJ whole genome shotgun (WGS) entry which is preliminary data.</text>
</comment>
<evidence type="ECO:0000313" key="3">
    <source>
        <dbReference type="EMBL" id="KAH0507745.1"/>
    </source>
</evidence>
<dbReference type="GO" id="GO:0030514">
    <property type="term" value="P:negative regulation of BMP signaling pathway"/>
    <property type="evidence" value="ECO:0007669"/>
    <property type="project" value="TreeGrafter"/>
</dbReference>
<reference evidence="3" key="1">
    <citation type="submission" date="2020-03" db="EMBL/GenBank/DDBJ databases">
        <title>Studies in the Genomics of Life Span.</title>
        <authorList>
            <person name="Glass D."/>
        </authorList>
    </citation>
    <scope>NUCLEOTIDE SEQUENCE</scope>
    <source>
        <strain evidence="3">LTLLF</strain>
        <tissue evidence="3">Muscle</tissue>
    </source>
</reference>
<sequence>MVPCLWQRVVFKDFQLRGLGVCAKCIVSNVSAETVQTVKYKYGHSAGEATHKVGDSAINVDLTAYNIDSTGIKAMVKRMVKQTGHTLLEDYRIINSSQKESQGGTSTDVRGSRKAEGGRGQRSKEER</sequence>
<proteinExistence type="predicted"/>
<dbReference type="AlphaFoldDB" id="A0A8J6KQS8"/>
<dbReference type="PANTHER" id="PTHR21068">
    <property type="entry name" value="SPARTIN"/>
    <property type="match status" value="1"/>
</dbReference>
<name>A0A8J6KQS8_MICOH</name>
<feature type="region of interest" description="Disordered" evidence="1">
    <location>
        <begin position="97"/>
        <end position="127"/>
    </location>
</feature>
<dbReference type="Pfam" id="PF06911">
    <property type="entry name" value="Senescence"/>
    <property type="match status" value="1"/>
</dbReference>
<dbReference type="GO" id="GO:0051301">
    <property type="term" value="P:cell division"/>
    <property type="evidence" value="ECO:0007669"/>
    <property type="project" value="TreeGrafter"/>
</dbReference>
<dbReference type="Proteomes" id="UP000710432">
    <property type="component" value="Unassembled WGS sequence"/>
</dbReference>
<dbReference type="PANTHER" id="PTHR21068:SF43">
    <property type="entry name" value="SPARTIN"/>
    <property type="match status" value="1"/>
</dbReference>
<feature type="domain" description="Senescence" evidence="2">
    <location>
        <begin position="18"/>
        <end position="81"/>
    </location>
</feature>
<dbReference type="EMBL" id="JAATJU010023400">
    <property type="protein sequence ID" value="KAH0507745.1"/>
    <property type="molecule type" value="Genomic_DNA"/>
</dbReference>
<gene>
    <name evidence="3" type="ORF">LTLLF_166775</name>
</gene>
<feature type="compositionally biased region" description="Polar residues" evidence="1">
    <location>
        <begin position="97"/>
        <end position="109"/>
    </location>
</feature>
<dbReference type="InterPro" id="IPR045036">
    <property type="entry name" value="Spartin-like"/>
</dbReference>
<feature type="compositionally biased region" description="Basic and acidic residues" evidence="1">
    <location>
        <begin position="110"/>
        <end position="127"/>
    </location>
</feature>
<dbReference type="InterPro" id="IPR009686">
    <property type="entry name" value="Senescence/spartin_C"/>
</dbReference>
<evidence type="ECO:0000259" key="2">
    <source>
        <dbReference type="Pfam" id="PF06911"/>
    </source>
</evidence>
<organism evidence="3 4">
    <name type="scientific">Microtus ochrogaster</name>
    <name type="common">Prairie vole</name>
    <dbReference type="NCBI Taxonomy" id="79684"/>
    <lineage>
        <taxon>Eukaryota</taxon>
        <taxon>Metazoa</taxon>
        <taxon>Chordata</taxon>
        <taxon>Craniata</taxon>
        <taxon>Vertebrata</taxon>
        <taxon>Euteleostomi</taxon>
        <taxon>Mammalia</taxon>
        <taxon>Eutheria</taxon>
        <taxon>Euarchontoglires</taxon>
        <taxon>Glires</taxon>
        <taxon>Rodentia</taxon>
        <taxon>Myomorpha</taxon>
        <taxon>Muroidea</taxon>
        <taxon>Cricetidae</taxon>
        <taxon>Arvicolinae</taxon>
        <taxon>Microtus</taxon>
    </lineage>
</organism>
<protein>
    <submittedName>
        <fullName evidence="3">Spartin</fullName>
    </submittedName>
</protein>
<dbReference type="GO" id="GO:0005886">
    <property type="term" value="C:plasma membrane"/>
    <property type="evidence" value="ECO:0007669"/>
    <property type="project" value="TreeGrafter"/>
</dbReference>
<evidence type="ECO:0000313" key="4">
    <source>
        <dbReference type="Proteomes" id="UP000710432"/>
    </source>
</evidence>